<accession>A0AA37WZF6</accession>
<evidence type="ECO:0000256" key="1">
    <source>
        <dbReference type="ARBA" id="ARBA00011073"/>
    </source>
</evidence>
<dbReference type="GO" id="GO:0004252">
    <property type="term" value="F:serine-type endopeptidase activity"/>
    <property type="evidence" value="ECO:0007669"/>
    <property type="project" value="UniProtKB-UniRule"/>
</dbReference>
<evidence type="ECO:0000256" key="2">
    <source>
        <dbReference type="ARBA" id="ARBA00022670"/>
    </source>
</evidence>
<evidence type="ECO:0000313" key="9">
    <source>
        <dbReference type="EMBL" id="GLS83886.1"/>
    </source>
</evidence>
<evidence type="ECO:0000256" key="3">
    <source>
        <dbReference type="ARBA" id="ARBA00022801"/>
    </source>
</evidence>
<dbReference type="Gene3D" id="3.40.50.200">
    <property type="entry name" value="Peptidase S8/S53 domain"/>
    <property type="match status" value="1"/>
</dbReference>
<dbReference type="SUPFAM" id="SSF52743">
    <property type="entry name" value="Subtilisin-like"/>
    <property type="match status" value="1"/>
</dbReference>
<dbReference type="InterPro" id="IPR023827">
    <property type="entry name" value="Peptidase_S8_Asp-AS"/>
</dbReference>
<feature type="signal peptide" evidence="7">
    <location>
        <begin position="1"/>
        <end position="27"/>
    </location>
</feature>
<keyword evidence="2 5" id="KW-0645">Protease</keyword>
<dbReference type="PANTHER" id="PTHR43806:SF11">
    <property type="entry name" value="CEREVISIN-RELATED"/>
    <property type="match status" value="1"/>
</dbReference>
<reference evidence="9 11" key="1">
    <citation type="journal article" date="2014" name="Int. J. Syst. Evol. Microbiol.">
        <title>Complete genome sequence of Corynebacterium casei LMG S-19264T (=DSM 44701T), isolated from a smear-ripened cheese.</title>
        <authorList>
            <consortium name="US DOE Joint Genome Institute (JGI-PGF)"/>
            <person name="Walter F."/>
            <person name="Albersmeier A."/>
            <person name="Kalinowski J."/>
            <person name="Ruckert C."/>
        </authorList>
    </citation>
    <scope>NUCLEOTIDE SEQUENCE [LARGE SCALE GENOMIC DNA]</scope>
    <source>
        <strain evidence="9 11">NBRC 112785</strain>
    </source>
</reference>
<dbReference type="Pfam" id="PF00082">
    <property type="entry name" value="Peptidase_S8"/>
    <property type="match status" value="1"/>
</dbReference>
<feature type="active site" description="Charge relay system" evidence="5">
    <location>
        <position position="397"/>
    </location>
</feature>
<feature type="chain" id="PRO_5041589037" description="Peptidase S8/S53 domain-containing protein" evidence="7">
    <location>
        <begin position="28"/>
        <end position="643"/>
    </location>
</feature>
<evidence type="ECO:0000256" key="5">
    <source>
        <dbReference type="PROSITE-ProRule" id="PRU01240"/>
    </source>
</evidence>
<dbReference type="AlphaFoldDB" id="A0AA37WZF6"/>
<dbReference type="EMBL" id="BSPO01000003">
    <property type="protein sequence ID" value="GLS83886.1"/>
    <property type="molecule type" value="Genomic_DNA"/>
</dbReference>
<dbReference type="PANTHER" id="PTHR43806">
    <property type="entry name" value="PEPTIDASE S8"/>
    <property type="match status" value="1"/>
</dbReference>
<evidence type="ECO:0000313" key="11">
    <source>
        <dbReference type="Proteomes" id="UP001157439"/>
    </source>
</evidence>
<dbReference type="InterPro" id="IPR023828">
    <property type="entry name" value="Peptidase_S8_Ser-AS"/>
</dbReference>
<gene>
    <name evidence="9" type="ORF">GCM10007894_18630</name>
    <name evidence="10" type="ORF">GCM10007894_19900</name>
</gene>
<dbReference type="RefSeq" id="WP_095500252.1">
    <property type="nucleotide sequence ID" value="NZ_BSPO01000003.1"/>
</dbReference>
<dbReference type="EMBL" id="BSPO01000003">
    <property type="protein sequence ID" value="GLS84013.1"/>
    <property type="molecule type" value="Genomic_DNA"/>
</dbReference>
<comment type="caution">
    <text evidence="9">The sequence shown here is derived from an EMBL/GenBank/DDBJ whole genome shotgun (WGS) entry which is preliminary data.</text>
</comment>
<reference evidence="9" key="2">
    <citation type="submission" date="2023-01" db="EMBL/GenBank/DDBJ databases">
        <title>Draft genome sequence of Paraferrimonas haliotis strain NBRC 112785.</title>
        <authorList>
            <person name="Sun Q."/>
            <person name="Mori K."/>
        </authorList>
    </citation>
    <scope>NUCLEOTIDE SEQUENCE</scope>
    <source>
        <strain evidence="9">NBRC 112785</strain>
    </source>
</reference>
<dbReference type="Proteomes" id="UP001157439">
    <property type="component" value="Unassembled WGS sequence"/>
</dbReference>
<name>A0AA37WZF6_9GAMM</name>
<keyword evidence="3 5" id="KW-0378">Hydrolase</keyword>
<evidence type="ECO:0000259" key="8">
    <source>
        <dbReference type="Pfam" id="PF00082"/>
    </source>
</evidence>
<keyword evidence="11" id="KW-1185">Reference proteome</keyword>
<dbReference type="PROSITE" id="PS00138">
    <property type="entry name" value="SUBTILASE_SER"/>
    <property type="match status" value="1"/>
</dbReference>
<sequence>MNAISRLHTVILTIILSLVSLSASASAANQPTLLIKLKSGHSIAQLDQQLSSKYLDSSAKPMFKQARLRHAKPGSKTAQLKRWYSVSNCDQACIEQWRSNPSVEWVETPVYRTLDSTSSNTSSDEQSKDRWHIDAIKLRQARDWLTQNGANNDQPIVIAVIDSGVDYSHSKIAPYMWRNPGETAVAGYENDGIDNDGNGFVDDVYGASVAGLIADHSGDPMDSQGHGTHVAGIIAEQIALLQDSGIGPIRIMAINATKAGILSSVDIAEAVDYARANGADIINMSFGGLEPSQAEREAIEAAYESAVLVASAGNNGRVNAAGCQVQAVQKYYPAAYPFVIGVMSSQKDPNPSGTFLYKGSNWDCNPFDDVEYSIMAPGVAIWSTLPGEREASWNGTSMASPMVAGVAALVRQQYPDKQEYPSRFVVNQVINSGPVLPAKLLSDATTLIEYRQLDAHAALTASPQPVLSLDSHYFWKSRTDLPNDAASNPPLSSLTAGQSVDIGLLLNNLNGQANDIKVTLTAVDDRNQAVDWIRWQQNQQVLTSRDGHFQASNGLRFDASNGVIGSEQPFRFSIADTIDSATTLTFIASIDAGNQFDPNNQYRYPSQLTFRVTVKPAAHSNESGGAFWWSTLALLLMRLYRRR</sequence>
<evidence type="ECO:0000256" key="4">
    <source>
        <dbReference type="ARBA" id="ARBA00022825"/>
    </source>
</evidence>
<feature type="active site" description="Charge relay system" evidence="5">
    <location>
        <position position="162"/>
    </location>
</feature>
<feature type="active site" description="Charge relay system" evidence="5">
    <location>
        <position position="226"/>
    </location>
</feature>
<dbReference type="PROSITE" id="PS00136">
    <property type="entry name" value="SUBTILASE_ASP"/>
    <property type="match status" value="1"/>
</dbReference>
<feature type="domain" description="Peptidase S8/S53" evidence="8">
    <location>
        <begin position="156"/>
        <end position="418"/>
    </location>
</feature>
<dbReference type="InterPro" id="IPR050131">
    <property type="entry name" value="Peptidase_S8_subtilisin-like"/>
</dbReference>
<protein>
    <recommendedName>
        <fullName evidence="8">Peptidase S8/S53 domain-containing protein</fullName>
    </recommendedName>
</protein>
<evidence type="ECO:0000313" key="10">
    <source>
        <dbReference type="EMBL" id="GLS84013.1"/>
    </source>
</evidence>
<dbReference type="PROSITE" id="PS51892">
    <property type="entry name" value="SUBTILASE"/>
    <property type="match status" value="1"/>
</dbReference>
<dbReference type="InterPro" id="IPR036852">
    <property type="entry name" value="Peptidase_S8/S53_dom_sf"/>
</dbReference>
<organism evidence="9 11">
    <name type="scientific">Paraferrimonas haliotis</name>
    <dbReference type="NCBI Taxonomy" id="2013866"/>
    <lineage>
        <taxon>Bacteria</taxon>
        <taxon>Pseudomonadati</taxon>
        <taxon>Pseudomonadota</taxon>
        <taxon>Gammaproteobacteria</taxon>
        <taxon>Alteromonadales</taxon>
        <taxon>Ferrimonadaceae</taxon>
        <taxon>Paraferrimonas</taxon>
    </lineage>
</organism>
<comment type="similarity">
    <text evidence="1 5 6">Belongs to the peptidase S8 family.</text>
</comment>
<evidence type="ECO:0000256" key="6">
    <source>
        <dbReference type="RuleBase" id="RU003355"/>
    </source>
</evidence>
<dbReference type="InterPro" id="IPR000209">
    <property type="entry name" value="Peptidase_S8/S53_dom"/>
</dbReference>
<proteinExistence type="inferred from homology"/>
<dbReference type="PRINTS" id="PR00723">
    <property type="entry name" value="SUBTILISIN"/>
</dbReference>
<dbReference type="GO" id="GO:0006508">
    <property type="term" value="P:proteolysis"/>
    <property type="evidence" value="ECO:0007669"/>
    <property type="project" value="UniProtKB-KW"/>
</dbReference>
<keyword evidence="4 5" id="KW-0720">Serine protease</keyword>
<dbReference type="InterPro" id="IPR015500">
    <property type="entry name" value="Peptidase_S8_subtilisin-rel"/>
</dbReference>
<keyword evidence="7" id="KW-0732">Signal</keyword>
<evidence type="ECO:0000256" key="7">
    <source>
        <dbReference type="SAM" id="SignalP"/>
    </source>
</evidence>